<name>A0A940X188_9GAMM</name>
<keyword evidence="3" id="KW-1185">Reference proteome</keyword>
<evidence type="ECO:0000313" key="2">
    <source>
        <dbReference type="EMBL" id="MBP3984069.1"/>
    </source>
</evidence>
<dbReference type="SUPFAM" id="SSF54909">
    <property type="entry name" value="Dimeric alpha+beta barrel"/>
    <property type="match status" value="1"/>
</dbReference>
<dbReference type="Pfam" id="PF07978">
    <property type="entry name" value="NIPSNAP"/>
    <property type="match status" value="1"/>
</dbReference>
<evidence type="ECO:0000313" key="3">
    <source>
        <dbReference type="Proteomes" id="UP000673447"/>
    </source>
</evidence>
<evidence type="ECO:0000259" key="1">
    <source>
        <dbReference type="Pfam" id="PF07978"/>
    </source>
</evidence>
<sequence>MSIGLRHGAASSLAIAGWLIALLALQAVCTRTSFASEPTAQRPIQELRIYEVVERNKQAFHERFRDHAARIMARHGFRIVAEWETLFEGRTEFVYLLEWPDEATMKSRWAAFRADEEWQRIKLESVKAHGDVMGGIEDRVLYPTDYSPRSRFTD</sequence>
<protein>
    <submittedName>
        <fullName evidence="2">NIPSNAP family protein</fullName>
    </submittedName>
</protein>
<dbReference type="InterPro" id="IPR011008">
    <property type="entry name" value="Dimeric_a/b-barrel"/>
</dbReference>
<comment type="caution">
    <text evidence="2">The sequence shown here is derived from an EMBL/GenBank/DDBJ whole genome shotgun (WGS) entry which is preliminary data.</text>
</comment>
<organism evidence="2 3">
    <name type="scientific">Pseudoxanthomonas helianthi</name>
    <dbReference type="NCBI Taxonomy" id="1453541"/>
    <lineage>
        <taxon>Bacteria</taxon>
        <taxon>Pseudomonadati</taxon>
        <taxon>Pseudomonadota</taxon>
        <taxon>Gammaproteobacteria</taxon>
        <taxon>Lysobacterales</taxon>
        <taxon>Lysobacteraceae</taxon>
        <taxon>Pseudoxanthomonas</taxon>
    </lineage>
</organism>
<accession>A0A940X188</accession>
<dbReference type="EMBL" id="JAGKTC010000001">
    <property type="protein sequence ID" value="MBP3984069.1"/>
    <property type="molecule type" value="Genomic_DNA"/>
</dbReference>
<dbReference type="InterPro" id="IPR012577">
    <property type="entry name" value="NIPSNAP"/>
</dbReference>
<proteinExistence type="predicted"/>
<gene>
    <name evidence="2" type="ORF">J5837_06470</name>
</gene>
<dbReference type="Proteomes" id="UP000673447">
    <property type="component" value="Unassembled WGS sequence"/>
</dbReference>
<dbReference type="AlphaFoldDB" id="A0A940X188"/>
<dbReference type="Gene3D" id="3.30.70.100">
    <property type="match status" value="1"/>
</dbReference>
<dbReference type="RefSeq" id="WP_210535864.1">
    <property type="nucleotide sequence ID" value="NZ_JAGKTC010000001.1"/>
</dbReference>
<reference evidence="2" key="1">
    <citation type="journal article" date="2016" name="Int. J. Syst. Evol. Microbiol.">
        <title>Pseudoxanthomonas helianthi sp. nov., isolated from roots of Jerusalem artichoke (Helianthus tuberosus).</title>
        <authorList>
            <person name="Kittiwongwattana C."/>
            <person name="Thawai C."/>
        </authorList>
    </citation>
    <scope>NUCLEOTIDE SEQUENCE</scope>
    <source>
        <strain evidence="2">110414</strain>
    </source>
</reference>
<reference evidence="2" key="2">
    <citation type="submission" date="2021-03" db="EMBL/GenBank/DDBJ databases">
        <authorList>
            <person name="Cao W."/>
        </authorList>
    </citation>
    <scope>NUCLEOTIDE SEQUENCE</scope>
    <source>
        <strain evidence="2">110414</strain>
    </source>
</reference>
<feature type="domain" description="NIPSNAP" evidence="1">
    <location>
        <begin position="46"/>
        <end position="148"/>
    </location>
</feature>